<evidence type="ECO:0000259" key="6">
    <source>
        <dbReference type="Pfam" id="PF00520"/>
    </source>
</evidence>
<evidence type="ECO:0000256" key="1">
    <source>
        <dbReference type="ARBA" id="ARBA00004141"/>
    </source>
</evidence>
<organism evidence="7 8">
    <name type="scientific">Prorocentrum cordatum</name>
    <dbReference type="NCBI Taxonomy" id="2364126"/>
    <lineage>
        <taxon>Eukaryota</taxon>
        <taxon>Sar</taxon>
        <taxon>Alveolata</taxon>
        <taxon>Dinophyceae</taxon>
        <taxon>Prorocentrales</taxon>
        <taxon>Prorocentraceae</taxon>
        <taxon>Prorocentrum</taxon>
    </lineage>
</organism>
<sequence>MKAAPKLSSHDFSSIAGLVSHDQTSERRIGRVMTPAKRLKIMLGRASASCDDESRGTRWRRFVQRVEASHSSSFSVAMSAIILASAVNVGLQIECEAQGADECGNVSSKMEYVFCAIFVGEIAVRYAMHGRSIFRRNSVRFDTFLVCISAVSLTAGPFITAAVPNGDTESWLAAVSQATLVRALRLFRLVRFLRLFRSCEEMWKLARGLMSSLRTVMAACLMIVMTIYVFACFGMELLNHDASLQGDPDTFEVLQLHFSSLRVAMLTLIQFATGDGILDVYWPIVNRAWYLVWYFMAVWLVLGVVLMNLVTHGGGSS</sequence>
<dbReference type="EMBL" id="CAUYUJ010014705">
    <property type="protein sequence ID" value="CAK0844959.1"/>
    <property type="molecule type" value="Genomic_DNA"/>
</dbReference>
<gene>
    <name evidence="7" type="ORF">PCOR1329_LOCUS38906</name>
</gene>
<feature type="domain" description="Ion transport" evidence="6">
    <location>
        <begin position="72"/>
        <end position="310"/>
    </location>
</feature>
<dbReference type="InterPro" id="IPR005821">
    <property type="entry name" value="Ion_trans_dom"/>
</dbReference>
<protein>
    <recommendedName>
        <fullName evidence="6">Ion transport domain-containing protein</fullName>
    </recommendedName>
</protein>
<feature type="transmembrane region" description="Helical" evidence="5">
    <location>
        <begin position="288"/>
        <end position="310"/>
    </location>
</feature>
<dbReference type="Pfam" id="PF00520">
    <property type="entry name" value="Ion_trans"/>
    <property type="match status" value="1"/>
</dbReference>
<dbReference type="Gene3D" id="1.10.287.70">
    <property type="match status" value="1"/>
</dbReference>
<evidence type="ECO:0000256" key="5">
    <source>
        <dbReference type="SAM" id="Phobius"/>
    </source>
</evidence>
<keyword evidence="2 5" id="KW-0812">Transmembrane</keyword>
<dbReference type="Gene3D" id="1.20.120.350">
    <property type="entry name" value="Voltage-gated potassium channels. Chain C"/>
    <property type="match status" value="1"/>
</dbReference>
<evidence type="ECO:0000313" key="8">
    <source>
        <dbReference type="Proteomes" id="UP001189429"/>
    </source>
</evidence>
<dbReference type="InterPro" id="IPR027359">
    <property type="entry name" value="Volt_channel_dom_sf"/>
</dbReference>
<comment type="subcellular location">
    <subcellularLocation>
        <location evidence="1">Membrane</location>
        <topology evidence="1">Multi-pass membrane protein</topology>
    </subcellularLocation>
</comment>
<dbReference type="Proteomes" id="UP001189429">
    <property type="component" value="Unassembled WGS sequence"/>
</dbReference>
<evidence type="ECO:0000313" key="7">
    <source>
        <dbReference type="EMBL" id="CAK0844959.1"/>
    </source>
</evidence>
<name>A0ABN9TGL0_9DINO</name>
<comment type="caution">
    <text evidence="7">The sequence shown here is derived from an EMBL/GenBank/DDBJ whole genome shotgun (WGS) entry which is preliminary data.</text>
</comment>
<dbReference type="PANTHER" id="PTHR10037:SF62">
    <property type="entry name" value="SODIUM CHANNEL PROTEIN 60E"/>
    <property type="match status" value="1"/>
</dbReference>
<keyword evidence="8" id="KW-1185">Reference proteome</keyword>
<evidence type="ECO:0000256" key="4">
    <source>
        <dbReference type="ARBA" id="ARBA00023136"/>
    </source>
</evidence>
<evidence type="ECO:0000256" key="2">
    <source>
        <dbReference type="ARBA" id="ARBA00022692"/>
    </source>
</evidence>
<dbReference type="PANTHER" id="PTHR10037">
    <property type="entry name" value="VOLTAGE-GATED CATION CHANNEL CALCIUM AND SODIUM"/>
    <property type="match status" value="1"/>
</dbReference>
<feature type="transmembrane region" description="Helical" evidence="5">
    <location>
        <begin position="211"/>
        <end position="231"/>
    </location>
</feature>
<accession>A0ABN9TGL0</accession>
<proteinExistence type="predicted"/>
<dbReference type="InterPro" id="IPR043203">
    <property type="entry name" value="VGCC_Ca_Na"/>
</dbReference>
<dbReference type="SUPFAM" id="SSF81324">
    <property type="entry name" value="Voltage-gated potassium channels"/>
    <property type="match status" value="1"/>
</dbReference>
<reference evidence="7" key="1">
    <citation type="submission" date="2023-10" db="EMBL/GenBank/DDBJ databases">
        <authorList>
            <person name="Chen Y."/>
            <person name="Shah S."/>
            <person name="Dougan E. K."/>
            <person name="Thang M."/>
            <person name="Chan C."/>
        </authorList>
    </citation>
    <scope>NUCLEOTIDE SEQUENCE [LARGE SCALE GENOMIC DNA]</scope>
</reference>
<feature type="transmembrane region" description="Helical" evidence="5">
    <location>
        <begin position="139"/>
        <end position="159"/>
    </location>
</feature>
<evidence type="ECO:0000256" key="3">
    <source>
        <dbReference type="ARBA" id="ARBA00022989"/>
    </source>
</evidence>
<keyword evidence="3 5" id="KW-1133">Transmembrane helix</keyword>
<keyword evidence="4 5" id="KW-0472">Membrane</keyword>